<dbReference type="VEuPathDB" id="GiardiaDB:GMRT_14207"/>
<comment type="caution">
    <text evidence="4">The sequence shown here is derived from an EMBL/GenBank/DDBJ whole genome shotgun (WGS) entry which is preliminary data.</text>
</comment>
<protein>
    <submittedName>
        <fullName evidence="4">WD40 repeat protein</fullName>
    </submittedName>
</protein>
<dbReference type="InterPro" id="IPR001680">
    <property type="entry name" value="WD40_rpt"/>
</dbReference>
<evidence type="ECO:0000313" key="4">
    <source>
        <dbReference type="EMBL" id="TNJ30254.1"/>
    </source>
</evidence>
<dbReference type="InterPro" id="IPR011992">
    <property type="entry name" value="EF-hand-dom_pair"/>
</dbReference>
<feature type="compositionally biased region" description="Polar residues" evidence="2">
    <location>
        <begin position="1617"/>
        <end position="1626"/>
    </location>
</feature>
<feature type="compositionally biased region" description="Polar residues" evidence="2">
    <location>
        <begin position="1554"/>
        <end position="1588"/>
    </location>
</feature>
<dbReference type="GO" id="GO:0005813">
    <property type="term" value="C:centrosome"/>
    <property type="evidence" value="ECO:0007669"/>
    <property type="project" value="TreeGrafter"/>
</dbReference>
<keyword evidence="1" id="KW-0853">WD repeat</keyword>
<accession>A0A4Z1SWY1</accession>
<dbReference type="InterPro" id="IPR002048">
    <property type="entry name" value="EF_hand_dom"/>
</dbReference>
<dbReference type="Gene3D" id="2.130.10.10">
    <property type="entry name" value="YVTN repeat-like/Quinoprotein amine dehydrogenase"/>
    <property type="match status" value="2"/>
</dbReference>
<reference evidence="4 5" key="1">
    <citation type="submission" date="2019-05" db="EMBL/GenBank/DDBJ databases">
        <title>The compact genome of Giardia muris reveals important steps in the evolution of intestinal protozoan parasites.</title>
        <authorList>
            <person name="Xu F."/>
            <person name="Jimenez-Gonzalez A."/>
            <person name="Einarsson E."/>
            <person name="Astvaldsson A."/>
            <person name="Peirasmaki D."/>
            <person name="Eckmann L."/>
            <person name="Andersson J.O."/>
            <person name="Svard S.G."/>
            <person name="Jerlstrom-Hultqvist J."/>
        </authorList>
    </citation>
    <scope>NUCLEOTIDE SEQUENCE [LARGE SCALE GENOMIC DNA]</scope>
    <source>
        <strain evidence="4 5">Roberts-Thomson</strain>
    </source>
</reference>
<evidence type="ECO:0000259" key="3">
    <source>
        <dbReference type="PROSITE" id="PS50222"/>
    </source>
</evidence>
<evidence type="ECO:0000256" key="2">
    <source>
        <dbReference type="SAM" id="MobiDB-lite"/>
    </source>
</evidence>
<feature type="repeat" description="WD" evidence="1">
    <location>
        <begin position="603"/>
        <end position="635"/>
    </location>
</feature>
<dbReference type="Proteomes" id="UP000315496">
    <property type="component" value="Chromosome 1"/>
</dbReference>
<evidence type="ECO:0000256" key="1">
    <source>
        <dbReference type="PROSITE-ProRule" id="PRU00221"/>
    </source>
</evidence>
<feature type="region of interest" description="Disordered" evidence="2">
    <location>
        <begin position="1604"/>
        <end position="1628"/>
    </location>
</feature>
<dbReference type="GO" id="GO:0036064">
    <property type="term" value="C:ciliary basal body"/>
    <property type="evidence" value="ECO:0007669"/>
    <property type="project" value="TreeGrafter"/>
</dbReference>
<dbReference type="PROSITE" id="PS50082">
    <property type="entry name" value="WD_REPEATS_2"/>
    <property type="match status" value="1"/>
</dbReference>
<dbReference type="SMART" id="SM00320">
    <property type="entry name" value="WD40"/>
    <property type="match status" value="6"/>
</dbReference>
<feature type="region of interest" description="Disordered" evidence="2">
    <location>
        <begin position="1552"/>
        <end position="1588"/>
    </location>
</feature>
<keyword evidence="5" id="KW-1185">Reference proteome</keyword>
<dbReference type="GO" id="GO:0000922">
    <property type="term" value="C:spindle pole"/>
    <property type="evidence" value="ECO:0007669"/>
    <property type="project" value="TreeGrafter"/>
</dbReference>
<dbReference type="GO" id="GO:0005509">
    <property type="term" value="F:calcium ion binding"/>
    <property type="evidence" value="ECO:0007669"/>
    <property type="project" value="InterPro"/>
</dbReference>
<dbReference type="SUPFAM" id="SSF47473">
    <property type="entry name" value="EF-hand"/>
    <property type="match status" value="1"/>
</dbReference>
<dbReference type="InterPro" id="IPR036322">
    <property type="entry name" value="WD40_repeat_dom_sf"/>
</dbReference>
<dbReference type="GO" id="GO:0007020">
    <property type="term" value="P:microtubule nucleation"/>
    <property type="evidence" value="ECO:0007669"/>
    <property type="project" value="TreeGrafter"/>
</dbReference>
<name>A0A4Z1SWY1_GIAMU</name>
<dbReference type="InterPro" id="IPR015943">
    <property type="entry name" value="WD40/YVTN_repeat-like_dom_sf"/>
</dbReference>
<dbReference type="Pfam" id="PF00400">
    <property type="entry name" value="WD40"/>
    <property type="match status" value="2"/>
</dbReference>
<sequence>MNPATTSWLRLLQTSHLSDPSYAFQRFFSSLPHQQLNIIQAWFSKIPGGMLTCPEFVTIALTIWAVQDGIGHDGQIDKGALLKMLDARLALNKERTCSRNMIMSRLRGLILTFQEMDLEHTGFISWQDFSTFLSTLSAPSLSVSDKHVYTMYDQRIKSSYLLSSKVSDPIQYVGYSKEADVFMVCCKDCKIYLLDSRTMVRVGSLQGHRALPVAAASFKPSAPGINYGETEYHQPGKRTIGGFNYVTSGSDRKLIIWNGLTNRPIDLLPTENMHTVIKTTDELMYRRACFSPAIFSGDDHGYVYFWKLSNQTLNQPAAPLKTLMSIPNANQYGNVLLREAYSSAIPESGGMSSAQLLHRSTLSRTPSLSVNPGTILTRGRGTDRRKSTVAMKEDVENIVLFYESKRLNGLQPFAEGFNASFYLEDSDEWRQESGDVLEDDWMYTEEQDKLFKKSAMKAQSRGLPDLLLQANGEFHMDENPIGFNGEANPNEPVVRTFELSGTDISDEEKSGGTDVEAEKSRNIHHNFQNNRRRQEYVQITTREAAQQGFSSTPIWSVKGHDGWVNCMCLERMLDTDVPLLATGGTEGGISIYDIERSLVKSSFRHHREAITGISWLHHRGLLAACSLDHQVSFWSFGSSGNRPVSTISGSDSPYVGIYAHYQKNEFVTVEANGKVKVFDVRKMEPIQTLLNPNPRTGKIVSAAYNDNTGFLAMAGRTINHVVPINEENTQRCSTTPITMWCFSPTAPFALLMCVDGLQLWDMLYGKLLKTNRSMFQSESDTTLRTEPREKMAAKAVINSVAPAESFSRNAYYQDLQQMRTKALGCIETRLNNGDEVSVLLQHDTNIFNTDVFGAASLKGLSLKDLRDLHAQEGRVVKGIERAGQGTVSFGLECCSLALSPDNTLYAVSISDGRILLHDKMTDNIAQDLTDAGKLTDKHENAHLADGEIDCCTTLFISERLTPLCMHHYGHTLNHTPMGGEQPQVGMQDANGPAGGSNTISTQEREITPLIVWLFFRQTQRLLTLKLSRDEAKPHGRLFMRTQWKDVSLCHDLNVAYVYTDQDMTCINSEGGAVSKLTFSVDGPTELHVAIKYVITPGWKLQYVYLTCGLMLILHMMTCTLLAILPIPDGPAVVSFNCIEESKRMLIVYGSGQLTFIDLTEVYKLCALFEEALVLTPTKELNLSIFTPSMHTVYRIPLIPLDTDHSSLVPVQSSSPVRVSRGKKRSSNQRTRQMTEYLLQIDATALLRKQYFTVMDVPLSFRPAFPDVSQDIWNAVDMGAKGEIPSDGSGNDTLNSWYRGDPIIIHPHILSEINSIPLTLDMTMMDVIFAENDEPTVPSHFSTPLSSFNIVGALAVRTVGLFLCSCATGHVLAFDAETTCFLSTMVHRGWPIRMRKYLRGNLTSMKLNKTQELYTKRMLEMQTQTLQFGDRVYSSLKNAIINDLPETPVDESILISNRSRYMAETLTNICLADIRKSAYTISTGTGVEQPLTDYASVDAPKLLASQILELEAEVETDYQHRTQDSPMRVPAFSHSPLRDSCIINLVSEQKETELSRGSASSRLTGSSTQVPERATSLTPSTALISPSRSKSQLSQILTASTLRKTNPILARKRPPPQRNASDETQSLHQKETADILIMGRQDITAFYSKQKLQPRSSYIDFSILQK</sequence>
<gene>
    <name evidence="4" type="ORF">GMRT_14207</name>
</gene>
<dbReference type="GO" id="GO:0005814">
    <property type="term" value="C:centriole"/>
    <property type="evidence" value="ECO:0007669"/>
    <property type="project" value="TreeGrafter"/>
</dbReference>
<dbReference type="SUPFAM" id="SSF50978">
    <property type="entry name" value="WD40 repeat-like"/>
    <property type="match status" value="2"/>
</dbReference>
<dbReference type="EMBL" id="VDLU01000001">
    <property type="protein sequence ID" value="TNJ30254.1"/>
    <property type="molecule type" value="Genomic_DNA"/>
</dbReference>
<organism evidence="4 5">
    <name type="scientific">Giardia muris</name>
    <dbReference type="NCBI Taxonomy" id="5742"/>
    <lineage>
        <taxon>Eukaryota</taxon>
        <taxon>Metamonada</taxon>
        <taxon>Diplomonadida</taxon>
        <taxon>Hexamitidae</taxon>
        <taxon>Giardiinae</taxon>
        <taxon>Giardia</taxon>
    </lineage>
</organism>
<dbReference type="InterPro" id="IPR052818">
    <property type="entry name" value="NEDD1_Spindle_Assembly"/>
</dbReference>
<dbReference type="OrthoDB" id="538223at2759"/>
<dbReference type="GO" id="GO:0043015">
    <property type="term" value="F:gamma-tubulin binding"/>
    <property type="evidence" value="ECO:0007669"/>
    <property type="project" value="TreeGrafter"/>
</dbReference>
<evidence type="ECO:0000313" key="5">
    <source>
        <dbReference type="Proteomes" id="UP000315496"/>
    </source>
</evidence>
<dbReference type="PROSITE" id="PS50222">
    <property type="entry name" value="EF_HAND_2"/>
    <property type="match status" value="1"/>
</dbReference>
<feature type="domain" description="EF-hand" evidence="3">
    <location>
        <begin position="104"/>
        <end position="139"/>
    </location>
</feature>
<dbReference type="PANTHER" id="PTHR44414">
    <property type="entry name" value="PROTEIN NEDD1"/>
    <property type="match status" value="1"/>
</dbReference>
<dbReference type="GO" id="GO:0005737">
    <property type="term" value="C:cytoplasm"/>
    <property type="evidence" value="ECO:0007669"/>
    <property type="project" value="TreeGrafter"/>
</dbReference>
<proteinExistence type="predicted"/>
<dbReference type="GO" id="GO:0000278">
    <property type="term" value="P:mitotic cell cycle"/>
    <property type="evidence" value="ECO:0007669"/>
    <property type="project" value="TreeGrafter"/>
</dbReference>
<dbReference type="PANTHER" id="PTHR44414:SF1">
    <property type="entry name" value="PROTEIN NEDD1"/>
    <property type="match status" value="1"/>
</dbReference>